<dbReference type="PANTHER" id="PTHR30204">
    <property type="entry name" value="REDOX-CYCLING DRUG-SENSING TRANSCRIPTIONAL ACTIVATOR SOXR"/>
    <property type="match status" value="1"/>
</dbReference>
<feature type="compositionally biased region" description="Basic and acidic residues" evidence="5">
    <location>
        <begin position="1"/>
        <end position="16"/>
    </location>
</feature>
<evidence type="ECO:0000313" key="7">
    <source>
        <dbReference type="EMBL" id="MFD2027486.1"/>
    </source>
</evidence>
<protein>
    <submittedName>
        <fullName evidence="7">MerR family transcriptional regulator</fullName>
    </submittedName>
</protein>
<dbReference type="RefSeq" id="WP_377199226.1">
    <property type="nucleotide sequence ID" value="NZ_JBHUHF010000001.1"/>
</dbReference>
<dbReference type="SMART" id="SM00422">
    <property type="entry name" value="HTH_MERR"/>
    <property type="match status" value="2"/>
</dbReference>
<dbReference type="EMBL" id="JBHUHF010000001">
    <property type="protein sequence ID" value="MFD2027486.1"/>
    <property type="molecule type" value="Genomic_DNA"/>
</dbReference>
<feature type="region of interest" description="Disordered" evidence="5">
    <location>
        <begin position="86"/>
        <end position="113"/>
    </location>
</feature>
<evidence type="ECO:0000256" key="3">
    <source>
        <dbReference type="ARBA" id="ARBA00023125"/>
    </source>
</evidence>
<keyword evidence="4" id="KW-0804">Transcription</keyword>
<dbReference type="PANTHER" id="PTHR30204:SF69">
    <property type="entry name" value="MERR-FAMILY TRANSCRIPTIONAL REGULATOR"/>
    <property type="match status" value="1"/>
</dbReference>
<dbReference type="Pfam" id="PF13411">
    <property type="entry name" value="MerR_1"/>
    <property type="match status" value="1"/>
</dbReference>
<evidence type="ECO:0000256" key="2">
    <source>
        <dbReference type="ARBA" id="ARBA00023015"/>
    </source>
</evidence>
<dbReference type="SUPFAM" id="SSF46955">
    <property type="entry name" value="Putative DNA-binding domain"/>
    <property type="match status" value="2"/>
</dbReference>
<evidence type="ECO:0000256" key="4">
    <source>
        <dbReference type="ARBA" id="ARBA00023163"/>
    </source>
</evidence>
<keyword evidence="8" id="KW-1185">Reference proteome</keyword>
<organism evidence="7 8">
    <name type="scientific">Promicromonospora aerolata</name>
    <dbReference type="NCBI Taxonomy" id="195749"/>
    <lineage>
        <taxon>Bacteria</taxon>
        <taxon>Bacillati</taxon>
        <taxon>Actinomycetota</taxon>
        <taxon>Actinomycetes</taxon>
        <taxon>Micrococcales</taxon>
        <taxon>Promicromonosporaceae</taxon>
        <taxon>Promicromonospora</taxon>
    </lineage>
</organism>
<dbReference type="InterPro" id="IPR047057">
    <property type="entry name" value="MerR_fam"/>
</dbReference>
<keyword evidence="3" id="KW-0238">DNA-binding</keyword>
<reference evidence="8" key="1">
    <citation type="journal article" date="2019" name="Int. J. Syst. Evol. Microbiol.">
        <title>The Global Catalogue of Microorganisms (GCM) 10K type strain sequencing project: providing services to taxonomists for standard genome sequencing and annotation.</title>
        <authorList>
            <consortium name="The Broad Institute Genomics Platform"/>
            <consortium name="The Broad Institute Genome Sequencing Center for Infectious Disease"/>
            <person name="Wu L."/>
            <person name="Ma J."/>
        </authorList>
    </citation>
    <scope>NUCLEOTIDE SEQUENCE [LARGE SCALE GENOMIC DNA]</scope>
    <source>
        <strain evidence="8">CCM 7043</strain>
    </source>
</reference>
<evidence type="ECO:0000256" key="1">
    <source>
        <dbReference type="ARBA" id="ARBA00022491"/>
    </source>
</evidence>
<comment type="caution">
    <text evidence="7">The sequence shown here is derived from an EMBL/GenBank/DDBJ whole genome shotgun (WGS) entry which is preliminary data.</text>
</comment>
<feature type="domain" description="HTH merR-type" evidence="6">
    <location>
        <begin position="8"/>
        <end position="56"/>
    </location>
</feature>
<keyword evidence="1" id="KW-0678">Repressor</keyword>
<keyword evidence="2" id="KW-0805">Transcription regulation</keyword>
<feature type="region of interest" description="Disordered" evidence="5">
    <location>
        <begin position="1"/>
        <end position="23"/>
    </location>
</feature>
<accession>A0ABW4V9S7</accession>
<sequence>MTGEDRRPLRTADVARESGYSVQQVRDLERQGVIPPAGRAANGYRAYTTGHVRALRAYRGLASAAGPVDARRLLAELFAGSADAALPSAAEPPSAGPASAEPPSAEPSTAPPAGQALCLADAAARIGAVHVRLARERDEALRARAALRAIQDEARSTPDAAGAAGDTMTVTELAAALGVRTSTLRFWEQEGLAVPERVTTLRARRYGTEAIREARIVAALRSSGYGIPAVREVVATLRADSVTADGLAEGIDEAERILDRRLGRIATRTVALLRAGTDLAAVLDGEP</sequence>
<dbReference type="InterPro" id="IPR000551">
    <property type="entry name" value="MerR-type_HTH_dom"/>
</dbReference>
<evidence type="ECO:0000259" key="6">
    <source>
        <dbReference type="PROSITE" id="PS50937"/>
    </source>
</evidence>
<dbReference type="Gene3D" id="1.10.1660.10">
    <property type="match status" value="2"/>
</dbReference>
<dbReference type="Pfam" id="PF00376">
    <property type="entry name" value="MerR"/>
    <property type="match status" value="1"/>
</dbReference>
<gene>
    <name evidence="7" type="ORF">ACFSL2_18395</name>
</gene>
<evidence type="ECO:0000313" key="8">
    <source>
        <dbReference type="Proteomes" id="UP001597338"/>
    </source>
</evidence>
<dbReference type="PRINTS" id="PR00040">
    <property type="entry name" value="HTHMERR"/>
</dbReference>
<evidence type="ECO:0000256" key="5">
    <source>
        <dbReference type="SAM" id="MobiDB-lite"/>
    </source>
</evidence>
<name>A0ABW4V9S7_9MICO</name>
<dbReference type="PROSITE" id="PS50937">
    <property type="entry name" value="HTH_MERR_2"/>
    <property type="match status" value="2"/>
</dbReference>
<dbReference type="InterPro" id="IPR009061">
    <property type="entry name" value="DNA-bd_dom_put_sf"/>
</dbReference>
<dbReference type="Proteomes" id="UP001597338">
    <property type="component" value="Unassembled WGS sequence"/>
</dbReference>
<proteinExistence type="predicted"/>
<feature type="domain" description="HTH merR-type" evidence="6">
    <location>
        <begin position="167"/>
        <end position="236"/>
    </location>
</feature>